<accession>A0A229Y8U9</accession>
<feature type="compositionally biased region" description="Low complexity" evidence="2">
    <location>
        <begin position="387"/>
        <end position="407"/>
    </location>
</feature>
<dbReference type="InterPro" id="IPR005605">
    <property type="entry name" value="Spo7"/>
</dbReference>
<feature type="transmembrane region" description="Helical" evidence="3">
    <location>
        <begin position="136"/>
        <end position="154"/>
    </location>
</feature>
<feature type="compositionally biased region" description="Polar residues" evidence="2">
    <location>
        <begin position="26"/>
        <end position="35"/>
    </location>
</feature>
<evidence type="ECO:0000313" key="4">
    <source>
        <dbReference type="EMBL" id="KAH1898824.1"/>
    </source>
</evidence>
<keyword evidence="3" id="KW-0472">Membrane</keyword>
<feature type="compositionally biased region" description="Basic and acidic residues" evidence="2">
    <location>
        <begin position="351"/>
        <end position="369"/>
    </location>
</feature>
<evidence type="ECO:0000256" key="1">
    <source>
        <dbReference type="SAM" id="Coils"/>
    </source>
</evidence>
<evidence type="ECO:0000256" key="3">
    <source>
        <dbReference type="SAM" id="Phobius"/>
    </source>
</evidence>
<evidence type="ECO:0000313" key="5">
    <source>
        <dbReference type="Proteomes" id="UP000813423"/>
    </source>
</evidence>
<dbReference type="AlphaFoldDB" id="A0A229Y8U9"/>
<keyword evidence="3" id="KW-1133">Transmembrane helix</keyword>
<feature type="compositionally biased region" description="Low complexity" evidence="2">
    <location>
        <begin position="36"/>
        <end position="61"/>
    </location>
</feature>
<keyword evidence="1" id="KW-0175">Coiled coil</keyword>
<dbReference type="OMA" id="ENWDEYR"/>
<dbReference type="PANTHER" id="PTHR28249">
    <property type="entry name" value="SPORULATION-SPECIFIC PROTEIN SPO7"/>
    <property type="match status" value="1"/>
</dbReference>
<dbReference type="GO" id="GO:0019888">
    <property type="term" value="F:protein phosphatase regulator activity"/>
    <property type="evidence" value="ECO:0007669"/>
    <property type="project" value="InterPro"/>
</dbReference>
<protein>
    <recommendedName>
        <fullName evidence="6">Spo7-like protein</fullName>
    </recommendedName>
</protein>
<organism evidence="4 5">
    <name type="scientific">Aspergillus fumigatus</name>
    <name type="common">Neosartorya fumigata</name>
    <dbReference type="NCBI Taxonomy" id="746128"/>
    <lineage>
        <taxon>Eukaryota</taxon>
        <taxon>Fungi</taxon>
        <taxon>Dikarya</taxon>
        <taxon>Ascomycota</taxon>
        <taxon>Pezizomycotina</taxon>
        <taxon>Eurotiomycetes</taxon>
        <taxon>Eurotiomycetidae</taxon>
        <taxon>Eurotiales</taxon>
        <taxon>Aspergillaceae</taxon>
        <taxon>Aspergillus</taxon>
        <taxon>Aspergillus subgen. Fumigati</taxon>
    </lineage>
</organism>
<proteinExistence type="predicted"/>
<feature type="region of interest" description="Disordered" evidence="2">
    <location>
        <begin position="1"/>
        <end position="61"/>
    </location>
</feature>
<reference evidence="4" key="1">
    <citation type="submission" date="2021-08" db="EMBL/GenBank/DDBJ databases">
        <title>Global Aspergillus fumigatus from environmental and clinical sources.</title>
        <authorList>
            <person name="Barber A."/>
            <person name="Sae-Ong T."/>
        </authorList>
    </citation>
    <scope>NUCLEOTIDE SEQUENCE</scope>
    <source>
        <strain evidence="4">NRZ-2016-071</strain>
    </source>
</reference>
<evidence type="ECO:0000256" key="2">
    <source>
        <dbReference type="SAM" id="MobiDB-lite"/>
    </source>
</evidence>
<feature type="region of interest" description="Disordered" evidence="2">
    <location>
        <begin position="330"/>
        <end position="467"/>
    </location>
</feature>
<comment type="caution">
    <text evidence="4">The sequence shown here is derived from an EMBL/GenBank/DDBJ whole genome shotgun (WGS) entry which is preliminary data.</text>
</comment>
<keyword evidence="3" id="KW-0812">Transmembrane</keyword>
<dbReference type="GO" id="GO:0006998">
    <property type="term" value="P:nuclear envelope organization"/>
    <property type="evidence" value="ECO:0007669"/>
    <property type="project" value="TreeGrafter"/>
</dbReference>
<feature type="coiled-coil region" evidence="1">
    <location>
        <begin position="279"/>
        <end position="306"/>
    </location>
</feature>
<dbReference type="GO" id="GO:0004721">
    <property type="term" value="F:phosphoprotein phosphatase activity"/>
    <property type="evidence" value="ECO:0007669"/>
    <property type="project" value="TreeGrafter"/>
</dbReference>
<evidence type="ECO:0008006" key="6">
    <source>
        <dbReference type="Google" id="ProtNLM"/>
    </source>
</evidence>
<dbReference type="Proteomes" id="UP000813423">
    <property type="component" value="Unassembled WGS sequence"/>
</dbReference>
<feature type="transmembrane region" description="Helical" evidence="3">
    <location>
        <begin position="94"/>
        <end position="112"/>
    </location>
</feature>
<gene>
    <name evidence="4" type="ORF">KXV57_009443</name>
</gene>
<sequence>MAAQTRSLDQLVKGSPAPGSLPESLSRPSGQLNTLQPPFSQDASDPSSPPRSSTPDLLSTLPSSPPQIYLNLLILESSLRAQYLALRERRRQNTFFLLLLAAWIAYFAYALFLRPREDGSGVGGSIYWMVEMGEKVALLGGIVTALLVWGTGQWERGVRWPRRWLAVANRGLRTMNTKIVIIRGPWWQELLSYLSFLFPFTLPFFPAPTGNFHYIERPSSDKRGSRQHYQQYYNNVDSESGLVEEDLSPGGDYIRLLLLPKSFSPEFRENWDDYRTEFWEKENERRAQLRQKLRQKERQLARQEGGWFWWLGLGLGWKASQRRRLVAATLKSSDGDKHRHHHHHLSSISKHAHDLKSPTRRGPRSESHSRTPSRSTTPVDIDDRPPSRSSASSRPRRGSTTPSSTASEQSMQLRKKKGTKSLSRGLSPLTQAQIREGIYNTSSLSSDDSFLGESRETTQSREASPSV</sequence>
<dbReference type="GO" id="GO:0071595">
    <property type="term" value="C:Nem1-Spo7 phosphatase complex"/>
    <property type="evidence" value="ECO:0007669"/>
    <property type="project" value="TreeGrafter"/>
</dbReference>
<dbReference type="EMBL" id="JAIBSC010000091">
    <property type="protein sequence ID" value="KAH1898824.1"/>
    <property type="molecule type" value="Genomic_DNA"/>
</dbReference>
<dbReference type="Pfam" id="PF03907">
    <property type="entry name" value="Spo7"/>
    <property type="match status" value="1"/>
</dbReference>
<dbReference type="PANTHER" id="PTHR28249:SF1">
    <property type="entry name" value="SPORULATION-SPECIFIC PROTEIN SPO7"/>
    <property type="match status" value="1"/>
</dbReference>
<feature type="compositionally biased region" description="Polar residues" evidence="2">
    <location>
        <begin position="420"/>
        <end position="448"/>
    </location>
</feature>
<name>A0A229Y8U9_ASPFM</name>